<dbReference type="STRING" id="40148.A0A0E0B2H4"/>
<evidence type="ECO:0000313" key="4">
    <source>
        <dbReference type="Proteomes" id="UP000026961"/>
    </source>
</evidence>
<dbReference type="HOGENOM" id="CLU_336629_0_0_1"/>
<dbReference type="Proteomes" id="UP000026961">
    <property type="component" value="Chromosome 9"/>
</dbReference>
<dbReference type="Gramene" id="OGLUM09G09290.1">
    <property type="protein sequence ID" value="OGLUM09G09290.1"/>
    <property type="gene ID" value="OGLUM09G09290"/>
</dbReference>
<evidence type="ECO:0000313" key="3">
    <source>
        <dbReference type="EnsemblPlants" id="OGLUM09G09290.1"/>
    </source>
</evidence>
<feature type="compositionally biased region" description="Acidic residues" evidence="1">
    <location>
        <begin position="354"/>
        <end position="409"/>
    </location>
</feature>
<dbReference type="AlphaFoldDB" id="A0A0E0B2H4"/>
<keyword evidence="4" id="KW-1185">Reference proteome</keyword>
<accession>A0A0E0B2H4</accession>
<sequence>MEEKDNNECPLSLDPKLAPLLLFGGGDDDDDDATFMYSVRTRALLPRRSTDDDMDATMRAHRRWTTAQGWLLMAPRRGSSPSPCTTTFLWDPFTGRRIALPPDHNGTLLTHGCDRMCLLSRRRPTDPGCVVVVIDLDDTVLWYCRPGDLHWVEHHYLQPGKPHHEHRDCVGWAIGNLTAIDGKFYTEFNDHVAVLEFSPEPVFTVTAVDGDHGCPAGYTRRTGNLVESNEDLHHVFFSHPIGCSRIVARVNVYKLSVATQNQRSTWVKVDSLDGRVFFVGIDSLGVGASLDAKETVLKGNCIYYWGINGKVLNVYDMERGTTIGIKESEGPTSLDPKLAPVLWFHNNYYQYVEESDDEDGEVSGDDEEVSDEDEFSATSDEDESIEETDDDGISDDDDSNDDEEEESNEVNDTLLLYSISSQQLLANSGLDDLKDHFYWITPQGWLLMLHRDSHAIFLRNPFTSQRINLPFDQDRFLRKNCTRCLLSHKPTDSNCVVLCFGICRPGGMQWFKHEYQARRFFCHRGAVIKTMSLTTAVGGKFCTAFFSTVVTLDFSPNPTFDIVAVTPVQNSLYNFSEIYLLESRGELFCLYFYPPGACSNKTVEISVYKLDIPTTAWVKVGTLGDRAFIINTRKGYGASVNAKEACIQENCIYFSRHRDKGLYVYSMERGTTAAINPSTDLVDDVAAQILMPAS</sequence>
<feature type="region of interest" description="Disordered" evidence="1">
    <location>
        <begin position="354"/>
        <end position="410"/>
    </location>
</feature>
<dbReference type="InterPro" id="IPR005174">
    <property type="entry name" value="KIB1-4_b-propeller"/>
</dbReference>
<reference evidence="3" key="1">
    <citation type="submission" date="2015-04" db="UniProtKB">
        <authorList>
            <consortium name="EnsemblPlants"/>
        </authorList>
    </citation>
    <scope>IDENTIFICATION</scope>
</reference>
<dbReference type="PANTHER" id="PTHR33127:SF5">
    <property type="entry name" value="TRANSMEMBRANE PROTEIN"/>
    <property type="match status" value="1"/>
</dbReference>
<dbReference type="PANTHER" id="PTHR33127">
    <property type="entry name" value="TRANSMEMBRANE PROTEIN"/>
    <property type="match status" value="1"/>
</dbReference>
<dbReference type="Pfam" id="PF03478">
    <property type="entry name" value="Beta-prop_KIB1-4"/>
    <property type="match status" value="2"/>
</dbReference>
<evidence type="ECO:0000259" key="2">
    <source>
        <dbReference type="Pfam" id="PF03478"/>
    </source>
</evidence>
<evidence type="ECO:0000256" key="1">
    <source>
        <dbReference type="SAM" id="MobiDB-lite"/>
    </source>
</evidence>
<protein>
    <recommendedName>
        <fullName evidence="2">KIB1-4 beta-propeller domain-containing protein</fullName>
    </recommendedName>
</protein>
<name>A0A0E0B2H4_9ORYZ</name>
<proteinExistence type="predicted"/>
<organism evidence="3">
    <name type="scientific">Oryza glumipatula</name>
    <dbReference type="NCBI Taxonomy" id="40148"/>
    <lineage>
        <taxon>Eukaryota</taxon>
        <taxon>Viridiplantae</taxon>
        <taxon>Streptophyta</taxon>
        <taxon>Embryophyta</taxon>
        <taxon>Tracheophyta</taxon>
        <taxon>Spermatophyta</taxon>
        <taxon>Magnoliopsida</taxon>
        <taxon>Liliopsida</taxon>
        <taxon>Poales</taxon>
        <taxon>Poaceae</taxon>
        <taxon>BOP clade</taxon>
        <taxon>Oryzoideae</taxon>
        <taxon>Oryzeae</taxon>
        <taxon>Oryzinae</taxon>
        <taxon>Oryza</taxon>
    </lineage>
</organism>
<reference evidence="3" key="2">
    <citation type="submission" date="2018-05" db="EMBL/GenBank/DDBJ databases">
        <title>OgluRS3 (Oryza glumaepatula Reference Sequence Version 3).</title>
        <authorList>
            <person name="Zhang J."/>
            <person name="Kudrna D."/>
            <person name="Lee S."/>
            <person name="Talag J."/>
            <person name="Welchert J."/>
            <person name="Wing R.A."/>
        </authorList>
    </citation>
    <scope>NUCLEOTIDE SEQUENCE [LARGE SCALE GENOMIC DNA]</scope>
</reference>
<feature type="domain" description="KIB1-4 beta-propeller" evidence="2">
    <location>
        <begin position="417"/>
        <end position="665"/>
    </location>
</feature>
<dbReference type="EnsemblPlants" id="OGLUM09G09290.1">
    <property type="protein sequence ID" value="OGLUM09G09290.1"/>
    <property type="gene ID" value="OGLUM09G09290"/>
</dbReference>
<feature type="domain" description="KIB1-4 beta-propeller" evidence="2">
    <location>
        <begin position="52"/>
        <end position="305"/>
    </location>
</feature>